<evidence type="ECO:0000256" key="4">
    <source>
        <dbReference type="ARBA" id="ARBA00022525"/>
    </source>
</evidence>
<dbReference type="Proteomes" id="UP000031443">
    <property type="component" value="Unassembled WGS sequence"/>
</dbReference>
<gene>
    <name evidence="9" type="ORF">UY3_08111</name>
</gene>
<dbReference type="GO" id="GO:1903640">
    <property type="term" value="P:negative regulation of gastrin-induced gastric acid secretion"/>
    <property type="evidence" value="ECO:0007669"/>
    <property type="project" value="TreeGrafter"/>
</dbReference>
<comment type="subcellular location">
    <subcellularLocation>
        <location evidence="1">Secreted</location>
    </subcellularLocation>
</comment>
<feature type="region of interest" description="Disordered" evidence="7">
    <location>
        <begin position="1"/>
        <end position="32"/>
    </location>
</feature>
<comment type="similarity">
    <text evidence="2">Belongs to the glucagon family.</text>
</comment>
<proteinExistence type="inferred from homology"/>
<dbReference type="eggNOG" id="ENOG502R8F0">
    <property type="taxonomic scope" value="Eukaryota"/>
</dbReference>
<protein>
    <recommendedName>
        <fullName evidence="3">Secretin</fullName>
    </recommendedName>
</protein>
<evidence type="ECO:0000256" key="6">
    <source>
        <dbReference type="ARBA" id="ARBA00022815"/>
    </source>
</evidence>
<evidence type="ECO:0000256" key="2">
    <source>
        <dbReference type="ARBA" id="ARBA00008369"/>
    </source>
</evidence>
<sequence length="239" mass="26906">MPWEQRKEAGAEDRMASRQRHESADTNSSTDFIKEADLLQLLHADGMMSLSSSGGGVRLSETESSREPDQGYGSLCQTKPRPFRGPKLAPEYRARRHADGVFNSELSKMNENAYVQKLVKSLVGLNQRYQRHSDGTFTSELSKMRGNAQVQKLIKSLVGYKRSDEVDGSEGLIHTDIPRTHQTGSSYDDFCFMWLYQSFLNDSLSESDAREATQMTGQYICPASKPLTEEMKEDMSVLD</sequence>
<feature type="region of interest" description="Disordered" evidence="7">
    <location>
        <begin position="51"/>
        <end position="87"/>
    </location>
</feature>
<feature type="compositionally biased region" description="Basic and acidic residues" evidence="7">
    <location>
        <begin position="60"/>
        <end position="69"/>
    </location>
</feature>
<dbReference type="GO" id="GO:0007420">
    <property type="term" value="P:brain development"/>
    <property type="evidence" value="ECO:0007669"/>
    <property type="project" value="TreeGrafter"/>
</dbReference>
<evidence type="ECO:0000313" key="10">
    <source>
        <dbReference type="Proteomes" id="UP000031443"/>
    </source>
</evidence>
<dbReference type="InterPro" id="IPR015675">
    <property type="entry name" value="Prosecretin"/>
</dbReference>
<evidence type="ECO:0000313" key="9">
    <source>
        <dbReference type="EMBL" id="EMP34734.1"/>
    </source>
</evidence>
<feature type="compositionally biased region" description="Basic and acidic residues" evidence="7">
    <location>
        <begin position="1"/>
        <end position="24"/>
    </location>
</feature>
<dbReference type="PANTHER" id="PTHR17378">
    <property type="entry name" value="SECRETIN"/>
    <property type="match status" value="1"/>
</dbReference>
<reference evidence="10" key="1">
    <citation type="journal article" date="2013" name="Nat. Genet.">
        <title>The draft genomes of soft-shell turtle and green sea turtle yield insights into the development and evolution of the turtle-specific body plan.</title>
        <authorList>
            <person name="Wang Z."/>
            <person name="Pascual-Anaya J."/>
            <person name="Zadissa A."/>
            <person name="Li W."/>
            <person name="Niimura Y."/>
            <person name="Huang Z."/>
            <person name="Li C."/>
            <person name="White S."/>
            <person name="Xiong Z."/>
            <person name="Fang D."/>
            <person name="Wang B."/>
            <person name="Ming Y."/>
            <person name="Chen Y."/>
            <person name="Zheng Y."/>
            <person name="Kuraku S."/>
            <person name="Pignatelli M."/>
            <person name="Herrero J."/>
            <person name="Beal K."/>
            <person name="Nozawa M."/>
            <person name="Li Q."/>
            <person name="Wang J."/>
            <person name="Zhang H."/>
            <person name="Yu L."/>
            <person name="Shigenobu S."/>
            <person name="Wang J."/>
            <person name="Liu J."/>
            <person name="Flicek P."/>
            <person name="Searle S."/>
            <person name="Wang J."/>
            <person name="Kuratani S."/>
            <person name="Yin Y."/>
            <person name="Aken B."/>
            <person name="Zhang G."/>
            <person name="Irie N."/>
        </authorList>
    </citation>
    <scope>NUCLEOTIDE SEQUENCE [LARGE SCALE GENOMIC DNA]</scope>
</reference>
<dbReference type="AlphaFoldDB" id="M7BC40"/>
<dbReference type="STRING" id="8469.M7BC40"/>
<organism evidence="9 10">
    <name type="scientific">Chelonia mydas</name>
    <name type="common">Green sea-turtle</name>
    <name type="synonym">Chelonia agassizi</name>
    <dbReference type="NCBI Taxonomy" id="8469"/>
    <lineage>
        <taxon>Eukaryota</taxon>
        <taxon>Metazoa</taxon>
        <taxon>Chordata</taxon>
        <taxon>Craniata</taxon>
        <taxon>Vertebrata</taxon>
        <taxon>Euteleostomi</taxon>
        <taxon>Archelosauria</taxon>
        <taxon>Testudinata</taxon>
        <taxon>Testudines</taxon>
        <taxon>Cryptodira</taxon>
        <taxon>Durocryptodira</taxon>
        <taxon>Americhelydia</taxon>
        <taxon>Chelonioidea</taxon>
        <taxon>Cheloniidae</taxon>
        <taxon>Chelonia</taxon>
    </lineage>
</organism>
<dbReference type="InterPro" id="IPR000532">
    <property type="entry name" value="Glucagon_GIP_secretin_VIP"/>
</dbReference>
<dbReference type="GO" id="GO:0005179">
    <property type="term" value="F:hormone activity"/>
    <property type="evidence" value="ECO:0007669"/>
    <property type="project" value="UniProtKB-KW"/>
</dbReference>
<keyword evidence="5" id="KW-0372">Hormone</keyword>
<name>M7BC40_CHEMY</name>
<evidence type="ECO:0000256" key="5">
    <source>
        <dbReference type="ARBA" id="ARBA00022702"/>
    </source>
</evidence>
<dbReference type="SMART" id="SM00070">
    <property type="entry name" value="GLUCA"/>
    <property type="match status" value="2"/>
</dbReference>
<dbReference type="PROSITE" id="PS00260">
    <property type="entry name" value="GLUCAGON"/>
    <property type="match status" value="1"/>
</dbReference>
<evidence type="ECO:0000259" key="8">
    <source>
        <dbReference type="PROSITE" id="PS00260"/>
    </source>
</evidence>
<accession>M7BC40</accession>
<evidence type="ECO:0000256" key="7">
    <source>
        <dbReference type="SAM" id="MobiDB-lite"/>
    </source>
</evidence>
<dbReference type="Pfam" id="PF00123">
    <property type="entry name" value="Hormone_2"/>
    <property type="match status" value="2"/>
</dbReference>
<keyword evidence="10" id="KW-1185">Reference proteome</keyword>
<dbReference type="GO" id="GO:0090274">
    <property type="term" value="P:positive regulation of somatostatin secretion"/>
    <property type="evidence" value="ECO:0007669"/>
    <property type="project" value="TreeGrafter"/>
</dbReference>
<dbReference type="EMBL" id="KB531799">
    <property type="protein sequence ID" value="EMP34734.1"/>
    <property type="molecule type" value="Genomic_DNA"/>
</dbReference>
<dbReference type="PANTHER" id="PTHR17378:SF1">
    <property type="entry name" value="SECRETIN"/>
    <property type="match status" value="1"/>
</dbReference>
<keyword evidence="4" id="KW-0964">Secreted</keyword>
<keyword evidence="6" id="KW-0027">Amidation</keyword>
<feature type="domain" description="Glucagon / GIP / secretin / VIP family" evidence="8">
    <location>
        <begin position="132"/>
        <end position="154"/>
    </location>
</feature>
<evidence type="ECO:0000256" key="3">
    <source>
        <dbReference type="ARBA" id="ARBA00015460"/>
    </source>
</evidence>
<evidence type="ECO:0000256" key="1">
    <source>
        <dbReference type="ARBA" id="ARBA00004613"/>
    </source>
</evidence>
<dbReference type="GO" id="GO:0005615">
    <property type="term" value="C:extracellular space"/>
    <property type="evidence" value="ECO:0007669"/>
    <property type="project" value="TreeGrafter"/>
</dbReference>
<dbReference type="GO" id="GO:0090187">
    <property type="term" value="P:positive regulation of pancreatic juice secretion"/>
    <property type="evidence" value="ECO:0007669"/>
    <property type="project" value="TreeGrafter"/>
</dbReference>